<keyword evidence="1" id="KW-0732">Signal</keyword>
<organism evidence="2 3">
    <name type="scientific">Lymnaea stagnalis</name>
    <name type="common">Great pond snail</name>
    <name type="synonym">Helix stagnalis</name>
    <dbReference type="NCBI Taxonomy" id="6523"/>
    <lineage>
        <taxon>Eukaryota</taxon>
        <taxon>Metazoa</taxon>
        <taxon>Spiralia</taxon>
        <taxon>Lophotrochozoa</taxon>
        <taxon>Mollusca</taxon>
        <taxon>Gastropoda</taxon>
        <taxon>Heterobranchia</taxon>
        <taxon>Euthyneura</taxon>
        <taxon>Panpulmonata</taxon>
        <taxon>Hygrophila</taxon>
        <taxon>Lymnaeoidea</taxon>
        <taxon>Lymnaeidae</taxon>
        <taxon>Lymnaea</taxon>
    </lineage>
</organism>
<gene>
    <name evidence="2" type="ORF">GSLYS_00020085001</name>
</gene>
<evidence type="ECO:0008006" key="4">
    <source>
        <dbReference type="Google" id="ProtNLM"/>
    </source>
</evidence>
<feature type="chain" id="PRO_5043808149" description="Apple domain-containing protein" evidence="1">
    <location>
        <begin position="21"/>
        <end position="269"/>
    </location>
</feature>
<evidence type="ECO:0000313" key="3">
    <source>
        <dbReference type="Proteomes" id="UP001497497"/>
    </source>
</evidence>
<protein>
    <recommendedName>
        <fullName evidence="4">Apple domain-containing protein</fullName>
    </recommendedName>
</protein>
<dbReference type="AlphaFoldDB" id="A0AAV2IJ83"/>
<keyword evidence="3" id="KW-1185">Reference proteome</keyword>
<evidence type="ECO:0000256" key="1">
    <source>
        <dbReference type="SAM" id="SignalP"/>
    </source>
</evidence>
<dbReference type="Proteomes" id="UP001497497">
    <property type="component" value="Unassembled WGS sequence"/>
</dbReference>
<name>A0AAV2IJ83_LYMST</name>
<dbReference type="EMBL" id="CAXITT010000847">
    <property type="protein sequence ID" value="CAL1546708.1"/>
    <property type="molecule type" value="Genomic_DNA"/>
</dbReference>
<sequence length="269" mass="29431">MIVNCICMLLLLVVVKWVHASINLFQPNENNVVQGDSANGRIYYSNDTRFIPTCGWRLILSSADILFSVEMHDASPEKVDDYTFILTSIPDKGRTFGLVSDIIVSGNFRNQFPSLFITWFCVCNDSTASPTSPASTCQPVGCETIAPTRADSVSRCTQVPGPGTTTAGTTPHPTVDLQDFQLSSSSSPCNKILDRKGDYCYSGDGYMALTSIHHFVDCCAICCASPACEGVNFHQGAHECDIVVVKIESNSTFLTRVQDCMFWKVGYQS</sequence>
<evidence type="ECO:0000313" key="2">
    <source>
        <dbReference type="EMBL" id="CAL1546708.1"/>
    </source>
</evidence>
<proteinExistence type="predicted"/>
<comment type="caution">
    <text evidence="2">The sequence shown here is derived from an EMBL/GenBank/DDBJ whole genome shotgun (WGS) entry which is preliminary data.</text>
</comment>
<accession>A0AAV2IJ83</accession>
<feature type="signal peptide" evidence="1">
    <location>
        <begin position="1"/>
        <end position="20"/>
    </location>
</feature>
<reference evidence="2 3" key="1">
    <citation type="submission" date="2024-04" db="EMBL/GenBank/DDBJ databases">
        <authorList>
            <consortium name="Genoscope - CEA"/>
            <person name="William W."/>
        </authorList>
    </citation>
    <scope>NUCLEOTIDE SEQUENCE [LARGE SCALE GENOMIC DNA]</scope>
</reference>